<dbReference type="InterPro" id="IPR003500">
    <property type="entry name" value="RpiB_LacA_LacB"/>
</dbReference>
<dbReference type="Gene3D" id="3.40.1400.10">
    <property type="entry name" value="Sugar-phosphate isomerase, RpiB/LacA/LacB"/>
    <property type="match status" value="1"/>
</dbReference>
<dbReference type="InParanoid" id="A0A212PVY2"/>
<proteinExistence type="inferred from homology"/>
<dbReference type="SUPFAM" id="SSF89623">
    <property type="entry name" value="Ribose/Galactose isomerase RpiB/AlsB"/>
    <property type="match status" value="1"/>
</dbReference>
<dbReference type="NCBIfam" id="TIGR00689">
    <property type="entry name" value="rpiB_lacA_lacB"/>
    <property type="match status" value="1"/>
</dbReference>
<dbReference type="Pfam" id="PF02502">
    <property type="entry name" value="LacAB_rpiB"/>
    <property type="match status" value="1"/>
</dbReference>
<dbReference type="PANTHER" id="PTHR30345">
    <property type="entry name" value="RIBOSE-5-PHOSPHATE ISOMERASE B"/>
    <property type="match status" value="1"/>
</dbReference>
<protein>
    <submittedName>
        <fullName evidence="2">Ribose 5-phosphate isomerase B</fullName>
    </submittedName>
</protein>
<evidence type="ECO:0000256" key="1">
    <source>
        <dbReference type="ARBA" id="ARBA00008754"/>
    </source>
</evidence>
<evidence type="ECO:0000313" key="2">
    <source>
        <dbReference type="EMBL" id="SNB51010.1"/>
    </source>
</evidence>
<keyword evidence="2" id="KW-0413">Isomerase</keyword>
<dbReference type="GO" id="GO:0004751">
    <property type="term" value="F:ribose-5-phosphate isomerase activity"/>
    <property type="evidence" value="ECO:0007669"/>
    <property type="project" value="TreeGrafter"/>
</dbReference>
<dbReference type="GO" id="GO:0019316">
    <property type="term" value="P:D-allose catabolic process"/>
    <property type="evidence" value="ECO:0007669"/>
    <property type="project" value="TreeGrafter"/>
</dbReference>
<dbReference type="OrthoDB" id="1778624at2"/>
<dbReference type="InterPro" id="IPR036569">
    <property type="entry name" value="RpiB_LacA_LacB_sf"/>
</dbReference>
<dbReference type="GO" id="GO:0009052">
    <property type="term" value="P:pentose-phosphate shunt, non-oxidative branch"/>
    <property type="evidence" value="ECO:0007669"/>
    <property type="project" value="TreeGrafter"/>
</dbReference>
<reference evidence="3" key="1">
    <citation type="submission" date="2017-06" db="EMBL/GenBank/DDBJ databases">
        <authorList>
            <person name="Varghese N."/>
            <person name="Submissions S."/>
        </authorList>
    </citation>
    <scope>NUCLEOTIDE SEQUENCE [LARGE SCALE GENOMIC DNA]</scope>
    <source>
        <strain evidence="3">JAD2</strain>
    </source>
</reference>
<dbReference type="RefSeq" id="WP_088569886.1">
    <property type="nucleotide sequence ID" value="NZ_FYEK01000003.1"/>
</dbReference>
<dbReference type="EMBL" id="FYEK01000003">
    <property type="protein sequence ID" value="SNB51010.1"/>
    <property type="molecule type" value="Genomic_DNA"/>
</dbReference>
<accession>A0A212PVY2</accession>
<evidence type="ECO:0000313" key="3">
    <source>
        <dbReference type="Proteomes" id="UP000197025"/>
    </source>
</evidence>
<organism evidence="2 3">
    <name type="scientific">Thermoflexus hugenholtzii JAD2</name>
    <dbReference type="NCBI Taxonomy" id="877466"/>
    <lineage>
        <taxon>Bacteria</taxon>
        <taxon>Bacillati</taxon>
        <taxon>Chloroflexota</taxon>
        <taxon>Thermoflexia</taxon>
        <taxon>Thermoflexales</taxon>
        <taxon>Thermoflexaceae</taxon>
        <taxon>Thermoflexus</taxon>
    </lineage>
</organism>
<name>A0A212PVY2_9CHLR</name>
<dbReference type="Proteomes" id="UP000197025">
    <property type="component" value="Unassembled WGS sequence"/>
</dbReference>
<gene>
    <name evidence="2" type="ORF">SAMN02746019_00020830</name>
</gene>
<dbReference type="PANTHER" id="PTHR30345:SF2">
    <property type="entry name" value="SUGAR-PHOSPHATE ISOMERASE, RPIB_LACA_LACB FAMILY"/>
    <property type="match status" value="1"/>
</dbReference>
<sequence length="158" mass="17377">MRIVVGSDERTHLTDVVLEELRRRGFEVEPVGPLAGEKRSWSEVARIVAEKVARGEADEGILFCWTGTGVSIAANKVPGIRAALCDDAETARGARLWNNANILCMSLRRASEAVAKEILEAWFSTRYIPNPEDDACLAQVAEIERTYLREPAPASGRP</sequence>
<dbReference type="AlphaFoldDB" id="A0A212PVY2"/>
<dbReference type="PIRSF" id="PIRSF005384">
    <property type="entry name" value="RpiB_LacA_B"/>
    <property type="match status" value="1"/>
</dbReference>
<keyword evidence="3" id="KW-1185">Reference proteome</keyword>
<comment type="similarity">
    <text evidence="1">Belongs to the LacAB/RpiB family.</text>
</comment>